<comment type="caution">
    <text evidence="1">The sequence shown here is derived from an EMBL/GenBank/DDBJ whole genome shotgun (WGS) entry which is preliminary data.</text>
</comment>
<keyword evidence="2" id="KW-1185">Reference proteome</keyword>
<proteinExistence type="predicted"/>
<dbReference type="EMBL" id="JACSYB010000006">
    <property type="protein sequence ID" value="MCG8148813.1"/>
    <property type="molecule type" value="Genomic_DNA"/>
</dbReference>
<evidence type="ECO:0000313" key="1">
    <source>
        <dbReference type="EMBL" id="MCG8148813.1"/>
    </source>
</evidence>
<accession>A0A9X1UTF2</accession>
<evidence type="ECO:0000313" key="2">
    <source>
        <dbReference type="Proteomes" id="UP001139238"/>
    </source>
</evidence>
<dbReference type="RefSeq" id="WP_239744035.1">
    <property type="nucleotide sequence ID" value="NZ_JACSYB010000006.1"/>
</dbReference>
<sequence length="93" mass="10748">MLGVNAKQLTKLLKAQNETTKQSNQIANQLIKELEVQNGFGLAGFLEVDTNFDNFTAMRVWTYRQIKQFYDGDFPPDYDFLKRKLTDIVPESV</sequence>
<name>A0A9X1UTF2_9GAMM</name>
<protein>
    <submittedName>
        <fullName evidence="1">Uncharacterized protein</fullName>
    </submittedName>
</protein>
<gene>
    <name evidence="1" type="ORF">H9W84_11935</name>
</gene>
<reference evidence="1" key="1">
    <citation type="submission" date="2021-08" db="EMBL/GenBank/DDBJ databases">
        <title>Complete genome sequence of Moraxella sp strain PS-22.</title>
        <authorList>
            <person name="Das S.K."/>
        </authorList>
    </citation>
    <scope>NUCLEOTIDE SEQUENCE</scope>
    <source>
        <strain evidence="1">PS-22</strain>
    </source>
</reference>
<dbReference type="Proteomes" id="UP001139238">
    <property type="component" value="Unassembled WGS sequence"/>
</dbReference>
<organism evidence="1 2">
    <name type="scientific">Moraxella tetraodonis</name>
    <dbReference type="NCBI Taxonomy" id="2767221"/>
    <lineage>
        <taxon>Bacteria</taxon>
        <taxon>Pseudomonadati</taxon>
        <taxon>Pseudomonadota</taxon>
        <taxon>Gammaproteobacteria</taxon>
        <taxon>Moraxellales</taxon>
        <taxon>Moraxellaceae</taxon>
        <taxon>Moraxella</taxon>
    </lineage>
</organism>
<dbReference type="AlphaFoldDB" id="A0A9X1UTF2"/>